<accession>A0A5A8D3K7</accession>
<dbReference type="Proteomes" id="UP000322899">
    <property type="component" value="Unassembled WGS sequence"/>
</dbReference>
<organism evidence="1 2">
    <name type="scientific">Cafeteria roenbergensis</name>
    <name type="common">Marine flagellate</name>
    <dbReference type="NCBI Taxonomy" id="33653"/>
    <lineage>
        <taxon>Eukaryota</taxon>
        <taxon>Sar</taxon>
        <taxon>Stramenopiles</taxon>
        <taxon>Bigyra</taxon>
        <taxon>Opalozoa</taxon>
        <taxon>Bicosoecida</taxon>
        <taxon>Cafeteriaceae</taxon>
        <taxon>Cafeteria</taxon>
    </lineage>
</organism>
<dbReference type="InterPro" id="IPR032053">
    <property type="entry name" value="Ribosomal_mS34"/>
</dbReference>
<dbReference type="OrthoDB" id="16434at2759"/>
<proteinExistence type="predicted"/>
<reference evidence="1 2" key="1">
    <citation type="submission" date="2019-07" db="EMBL/GenBank/DDBJ databases">
        <title>Genomes of Cafeteria roenbergensis.</title>
        <authorList>
            <person name="Fischer M.G."/>
            <person name="Hackl T."/>
            <person name="Roman M."/>
        </authorList>
    </citation>
    <scope>NUCLEOTIDE SEQUENCE [LARGE SCALE GENOMIC DNA]</scope>
    <source>
        <strain evidence="1 2">E4-10P</strain>
    </source>
</reference>
<dbReference type="GO" id="GO:0005739">
    <property type="term" value="C:mitochondrion"/>
    <property type="evidence" value="ECO:0007669"/>
    <property type="project" value="InterPro"/>
</dbReference>
<evidence type="ECO:0000313" key="1">
    <source>
        <dbReference type="EMBL" id="KAA0160043.1"/>
    </source>
</evidence>
<name>A0A5A8D3K7_CAFRO</name>
<evidence type="ECO:0000313" key="2">
    <source>
        <dbReference type="Proteomes" id="UP000322899"/>
    </source>
</evidence>
<dbReference type="GO" id="GO:0003735">
    <property type="term" value="F:structural constituent of ribosome"/>
    <property type="evidence" value="ECO:0007669"/>
    <property type="project" value="InterPro"/>
</dbReference>
<protein>
    <submittedName>
        <fullName evidence="1">Uncharacterized protein</fullName>
    </submittedName>
</protein>
<gene>
    <name evidence="1" type="ORF">FNF27_08275</name>
</gene>
<sequence>MARGKTLFDVVFRMTNYGVESHVTRKCWLKHPGTFLRVTEVQPNPRDGMRGEISGVMRFRGRAAADEAPERIRSALKREWVLLWDSARNEVVVPQELKAMPQDVQDAWEVAYFAPAREASKAPGSEKVATVHTGARAISGTSAAFDERLAAGRAAVEAAADRA</sequence>
<dbReference type="EMBL" id="VLTO01000161">
    <property type="protein sequence ID" value="KAA0160043.1"/>
    <property type="molecule type" value="Genomic_DNA"/>
</dbReference>
<dbReference type="AlphaFoldDB" id="A0A5A8D3K7"/>
<dbReference type="Pfam" id="PF16053">
    <property type="entry name" value="MRP-S34"/>
    <property type="match status" value="1"/>
</dbReference>
<comment type="caution">
    <text evidence="1">The sequence shown here is derived from an EMBL/GenBank/DDBJ whole genome shotgun (WGS) entry which is preliminary data.</text>
</comment>